<feature type="compositionally biased region" description="Acidic residues" evidence="1">
    <location>
        <begin position="1247"/>
        <end position="1259"/>
    </location>
</feature>
<evidence type="ECO:0000259" key="2">
    <source>
        <dbReference type="Pfam" id="PF00271"/>
    </source>
</evidence>
<feature type="domain" description="Helicase C-terminal" evidence="2">
    <location>
        <begin position="993"/>
        <end position="1066"/>
    </location>
</feature>
<feature type="compositionally biased region" description="Polar residues" evidence="1">
    <location>
        <begin position="1230"/>
        <end position="1241"/>
    </location>
</feature>
<name>A0A6C0BIF0_9ZZZZ</name>
<feature type="region of interest" description="Disordered" evidence="1">
    <location>
        <begin position="1229"/>
        <end position="1278"/>
    </location>
</feature>
<sequence>MSSPDLALAPPSGPPKKGSGPRPTMSQMFTAPKVQIQETKTVPLIDLQKLEADVTLLEAKKKAEQKKKAAAVVIPKSVPSVELKISEVAPVASLASSAVDLPKPAPAAEAKPSSFLPNLFGTAEPEVSTKSEVAKSEDAVKVVSQQAKLDAFLDDEGPAQENALMKSEKPVDDKAFLDLKAAVETKVGATPIRVTPREKIFMPATRRSIHQFVIETYSSYILKKPNPDLVGDACKELSRVSAATVENFKYQEFVRDYMQKGSPYRGLLVYHGLGSGKTCTSIAAEEALRFGGMRKIFILTPASLSGNYKKELALCGYYAFKKDNNWEKVEVPLLGKYGDEKEEIDTASSQFAFLTDTYGLSADYILNKWRNYKLRSFWVANPSGAVNFGSFSAEEQKDIEKQIDAHMSTRFEFIKYNGLREKKIREWICGSERAEGGSGVSSAATRGGQPKNIFDGAVVVIDEVHNIVRGIVGSNLEQFFKVEPRQPNYVGTFCGTPRKYRIMYGLYRLLCNAVGCKIIALSGTPIINKPHEIGVLSNILAGDRRVARISLNPAVNTSALENLMKRQPEVDFYKYEQVKEGDNAYLQLTISPVPSGFTKVVDEATGVLKGFMRMEEREDEEQMARERNLEEWFARVAPAIGASNIVGEPRFEALPQLPDTEKEFIESFVDRKQLKIMNPISLKSRLTGLISYYKGSKKELVARVTTDEVVYLDMSEWQLSKYQALRKDEIETETDTKKPEGGQTVGGLAILYGDAYAQATKSVNSSFKIFSRAACNFVFPDGISRPTPKDSKKAAALLGVRDEGGEKGDEGESEEHELAAAQVVEESHDTRAAKLEGFLSEEDTKEEEEQRAVAKQATALLDREITQASMEYGEQVQASLDALRARAAEIFVPEKLSEYSPKYAAILEKVRQSKGPALIYSNFKTLEGLGIFGIACEYQTNPGYVRLDIKKEGTEWVLADALKAPENKGKERFILYSGDDAQDKREILRDIFNWDIKKLPASLKKDLRWLAGGQPNNFTGKICRMFMITQSGAEGISLKNVRQVHIMEPFWNYVRLEQVQGRAIRICSHKDLPLAERTVDVFTYLMRFSEVAKRDRKVDESIFVRDKGMTTDEIIYTLMLTKRKLNEQMFEIMKDSAIDCMLNALEHGSKSCFVIRSGGPLFLYDPDYRVDIAASSSTFRTTDAEVVPQLTSSGAPQTFEKEVAEPSEASLPPGLSGAAETRVPAEAQEVLTTSEEAQPQLNAVEESAAEAESNAEEALEANAAAQEAQQQEGLNKPI</sequence>
<dbReference type="Pfam" id="PF00271">
    <property type="entry name" value="Helicase_C"/>
    <property type="match status" value="1"/>
</dbReference>
<dbReference type="Gene3D" id="3.40.50.300">
    <property type="entry name" value="P-loop containing nucleotide triphosphate hydrolases"/>
    <property type="match status" value="2"/>
</dbReference>
<evidence type="ECO:0000313" key="3">
    <source>
        <dbReference type="EMBL" id="QHS91484.1"/>
    </source>
</evidence>
<protein>
    <recommendedName>
        <fullName evidence="2">Helicase C-terminal domain-containing protein</fullName>
    </recommendedName>
</protein>
<feature type="compositionally biased region" description="Low complexity" evidence="1">
    <location>
        <begin position="1260"/>
        <end position="1272"/>
    </location>
</feature>
<dbReference type="EMBL" id="MN739162">
    <property type="protein sequence ID" value="QHS91484.1"/>
    <property type="molecule type" value="Genomic_DNA"/>
</dbReference>
<dbReference type="InterPro" id="IPR001650">
    <property type="entry name" value="Helicase_C-like"/>
</dbReference>
<dbReference type="InterPro" id="IPR027417">
    <property type="entry name" value="P-loop_NTPase"/>
</dbReference>
<reference evidence="3" key="1">
    <citation type="journal article" date="2020" name="Nature">
        <title>Giant virus diversity and host interactions through global metagenomics.</title>
        <authorList>
            <person name="Schulz F."/>
            <person name="Roux S."/>
            <person name="Paez-Espino D."/>
            <person name="Jungbluth S."/>
            <person name="Walsh D.A."/>
            <person name="Denef V.J."/>
            <person name="McMahon K.D."/>
            <person name="Konstantinidis K.T."/>
            <person name="Eloe-Fadrosh E.A."/>
            <person name="Kyrpides N.C."/>
            <person name="Woyke T."/>
        </authorList>
    </citation>
    <scope>NUCLEOTIDE SEQUENCE</scope>
    <source>
        <strain evidence="3">GVMAG-M-3300013006-15</strain>
    </source>
</reference>
<organism evidence="3">
    <name type="scientific">viral metagenome</name>
    <dbReference type="NCBI Taxonomy" id="1070528"/>
    <lineage>
        <taxon>unclassified sequences</taxon>
        <taxon>metagenomes</taxon>
        <taxon>organismal metagenomes</taxon>
    </lineage>
</organism>
<dbReference type="AlphaFoldDB" id="A0A6C0BIF0"/>
<proteinExistence type="predicted"/>
<accession>A0A6C0BIF0</accession>
<evidence type="ECO:0000256" key="1">
    <source>
        <dbReference type="SAM" id="MobiDB-lite"/>
    </source>
</evidence>
<dbReference type="SUPFAM" id="SSF52540">
    <property type="entry name" value="P-loop containing nucleoside triphosphate hydrolases"/>
    <property type="match status" value="2"/>
</dbReference>
<feature type="region of interest" description="Disordered" evidence="1">
    <location>
        <begin position="1"/>
        <end position="29"/>
    </location>
</feature>